<dbReference type="EMBL" id="CP001182">
    <property type="protein sequence ID" value="ACJ42794.2"/>
    <property type="molecule type" value="Genomic_DNA"/>
</dbReference>
<organism evidence="1 2">
    <name type="scientific">Acinetobacter baumannii (strain AB0057)</name>
    <dbReference type="NCBI Taxonomy" id="480119"/>
    <lineage>
        <taxon>Bacteria</taxon>
        <taxon>Pseudomonadati</taxon>
        <taxon>Pseudomonadota</taxon>
        <taxon>Gammaproteobacteria</taxon>
        <taxon>Moraxellales</taxon>
        <taxon>Moraxellaceae</taxon>
        <taxon>Acinetobacter</taxon>
        <taxon>Acinetobacter calcoaceticus/baumannii complex</taxon>
    </lineage>
</organism>
<dbReference type="Proteomes" id="UP000007094">
    <property type="component" value="Chromosome"/>
</dbReference>
<gene>
    <name evidence="1" type="ordered locus">AB57_2690</name>
</gene>
<accession>A0A7U3Y9C0</accession>
<evidence type="ECO:0000313" key="1">
    <source>
        <dbReference type="EMBL" id="ACJ42794.2"/>
    </source>
</evidence>
<name>A0A7U3Y9C0_ACIB5</name>
<dbReference type="AlphaFoldDB" id="A0A7U3Y9C0"/>
<reference evidence="1 2" key="1">
    <citation type="journal article" date="2008" name="J. Bacteriol.">
        <title>Comparative genome sequence analysis of multidrug-resistant Acinetobacter baumannii.</title>
        <authorList>
            <person name="Adams M.D."/>
            <person name="Goglin K."/>
            <person name="Molyneaux N."/>
            <person name="Hujer K.M."/>
            <person name="Lavender H."/>
            <person name="Jamison J.J."/>
            <person name="MacDonald I.J."/>
            <person name="Martin K.M."/>
            <person name="Russo T."/>
            <person name="Campagnari A.A."/>
            <person name="Hujer A.M."/>
            <person name="Bonomo R.A."/>
            <person name="Gill S.R."/>
        </authorList>
    </citation>
    <scope>NUCLEOTIDE SEQUENCE [LARGE SCALE GENOMIC DNA]</scope>
    <source>
        <strain evidence="1 2">AB0057</strain>
    </source>
</reference>
<proteinExistence type="predicted"/>
<protein>
    <submittedName>
        <fullName evidence="1">Uncharacterized protein</fullName>
    </submittedName>
</protein>
<dbReference type="KEGG" id="abn:AB57_2690"/>
<sequence>MICHVWLTLEEIEIKRQELERHLEDVMSVELKKWQSENKLCVSDVNIRLANVNSLGGTKHNVVTGVSVDLDYKP</sequence>
<evidence type="ECO:0000313" key="2">
    <source>
        <dbReference type="Proteomes" id="UP000007094"/>
    </source>
</evidence>